<dbReference type="InterPro" id="IPR011010">
    <property type="entry name" value="DNA_brk_join_enz"/>
</dbReference>
<evidence type="ECO:0000313" key="2">
    <source>
        <dbReference type="EMBL" id="MFC5729377.1"/>
    </source>
</evidence>
<organism evidence="2 3">
    <name type="scientific">Nocardioides vastitatis</name>
    <dbReference type="NCBI Taxonomy" id="2568655"/>
    <lineage>
        <taxon>Bacteria</taxon>
        <taxon>Bacillati</taxon>
        <taxon>Actinomycetota</taxon>
        <taxon>Actinomycetes</taxon>
        <taxon>Propionibacteriales</taxon>
        <taxon>Nocardioidaceae</taxon>
        <taxon>Nocardioides</taxon>
    </lineage>
</organism>
<dbReference type="RefSeq" id="WP_168798239.1">
    <property type="nucleotide sequence ID" value="NZ_JBHSNS010000004.1"/>
</dbReference>
<dbReference type="Proteomes" id="UP001596072">
    <property type="component" value="Unassembled WGS sequence"/>
</dbReference>
<protein>
    <submittedName>
        <fullName evidence="2">Uncharacterized protein</fullName>
    </submittedName>
</protein>
<evidence type="ECO:0000256" key="1">
    <source>
        <dbReference type="ARBA" id="ARBA00023125"/>
    </source>
</evidence>
<comment type="caution">
    <text evidence="2">The sequence shown here is derived from an EMBL/GenBank/DDBJ whole genome shotgun (WGS) entry which is preliminary data.</text>
</comment>
<dbReference type="Gene3D" id="1.10.150.130">
    <property type="match status" value="1"/>
</dbReference>
<proteinExistence type="predicted"/>
<evidence type="ECO:0000313" key="3">
    <source>
        <dbReference type="Proteomes" id="UP001596072"/>
    </source>
</evidence>
<dbReference type="InterPro" id="IPR010998">
    <property type="entry name" value="Integrase_recombinase_N"/>
</dbReference>
<sequence length="53" mass="5995">MLSSIFARAVKDRVLVHNPCDHTELPKVIARKARTLTPDEYTRLLAAIPYSTD</sequence>
<dbReference type="SUPFAM" id="SSF56349">
    <property type="entry name" value="DNA breaking-rejoining enzymes"/>
    <property type="match status" value="1"/>
</dbReference>
<name>A0ABW0ZGC8_9ACTN</name>
<accession>A0ABW0ZGC8</accession>
<keyword evidence="1" id="KW-0238">DNA-binding</keyword>
<dbReference type="EMBL" id="JBHSNS010000004">
    <property type="protein sequence ID" value="MFC5729377.1"/>
    <property type="molecule type" value="Genomic_DNA"/>
</dbReference>
<gene>
    <name evidence="2" type="ORF">ACFPQB_10650</name>
</gene>
<keyword evidence="3" id="KW-1185">Reference proteome</keyword>
<reference evidence="3" key="1">
    <citation type="journal article" date="2019" name="Int. J. Syst. Evol. Microbiol.">
        <title>The Global Catalogue of Microorganisms (GCM) 10K type strain sequencing project: providing services to taxonomists for standard genome sequencing and annotation.</title>
        <authorList>
            <consortium name="The Broad Institute Genomics Platform"/>
            <consortium name="The Broad Institute Genome Sequencing Center for Infectious Disease"/>
            <person name="Wu L."/>
            <person name="Ma J."/>
        </authorList>
    </citation>
    <scope>NUCLEOTIDE SEQUENCE [LARGE SCALE GENOMIC DNA]</scope>
    <source>
        <strain evidence="3">YIM 94188</strain>
    </source>
</reference>